<dbReference type="Proteomes" id="UP001463665">
    <property type="component" value="Chromosome"/>
</dbReference>
<evidence type="ECO:0000313" key="2">
    <source>
        <dbReference type="EMBL" id="XAO73810.1"/>
    </source>
</evidence>
<reference evidence="2 3" key="1">
    <citation type="submission" date="2024-04" db="EMBL/GenBank/DDBJ databases">
        <title>Genome sequencing and assembly of rice foliar adapted Chryseobacterium endophyticum OsEnb-ALM-A6.</title>
        <authorList>
            <person name="Kumar S."/>
            <person name="Javed M."/>
            <person name="Chouhan V."/>
            <person name="Charishma K."/>
            <person name="Patel A."/>
            <person name="Kumar M."/>
            <person name="Sahu K.P."/>
            <person name="Kumar A."/>
        </authorList>
    </citation>
    <scope>NUCLEOTIDE SEQUENCE [LARGE SCALE GENOMIC DNA]</scope>
    <source>
        <strain evidence="2 3">OsEnb-ALM-A6</strain>
    </source>
</reference>
<keyword evidence="3" id="KW-1185">Reference proteome</keyword>
<dbReference type="RefSeq" id="WP_345766178.1">
    <property type="nucleotide sequence ID" value="NZ_CP154834.1"/>
</dbReference>
<protein>
    <submittedName>
        <fullName evidence="2">Uncharacterized protein</fullName>
    </submittedName>
</protein>
<name>A0AAU6WMU3_9FLAO</name>
<gene>
    <name evidence="2" type="ORF">AAFP95_19190</name>
</gene>
<proteinExistence type="predicted"/>
<organism evidence="2 3">
    <name type="scientific">Chryseobacterium endophyticum</name>
    <dbReference type="NCBI Taxonomy" id="1854762"/>
    <lineage>
        <taxon>Bacteria</taxon>
        <taxon>Pseudomonadati</taxon>
        <taxon>Bacteroidota</taxon>
        <taxon>Flavobacteriia</taxon>
        <taxon>Flavobacteriales</taxon>
        <taxon>Weeksellaceae</taxon>
        <taxon>Chryseobacterium group</taxon>
        <taxon>Chryseobacterium</taxon>
    </lineage>
</organism>
<accession>A0AAU6WMU3</accession>
<evidence type="ECO:0000256" key="1">
    <source>
        <dbReference type="SAM" id="SignalP"/>
    </source>
</evidence>
<dbReference type="AlphaFoldDB" id="A0AAU6WMU3"/>
<sequence>MCRKLIALLLFIVTIQVTKAQNEFITVWKPGNVQPYAYDGIPVNSTGNQIWLPTEGINYQITWEEIGYPSHTGILSGVISGYHILVDFGTSLNPDPANATYRVKVESGSGSFHRIRFTDWDLFPVGNGIIGDSHKILLVEQWGETQWSSMRQAFQGCNLMNITATDLPRLASVSDFSLCLPIVPVLPETLRLTIGTYLL</sequence>
<feature type="chain" id="PRO_5043358002" evidence="1">
    <location>
        <begin position="21"/>
        <end position="199"/>
    </location>
</feature>
<keyword evidence="1" id="KW-0732">Signal</keyword>
<evidence type="ECO:0000313" key="3">
    <source>
        <dbReference type="Proteomes" id="UP001463665"/>
    </source>
</evidence>
<dbReference type="EMBL" id="CP154834">
    <property type="protein sequence ID" value="XAO73810.1"/>
    <property type="molecule type" value="Genomic_DNA"/>
</dbReference>
<feature type="signal peptide" evidence="1">
    <location>
        <begin position="1"/>
        <end position="20"/>
    </location>
</feature>